<evidence type="ECO:0000256" key="2">
    <source>
        <dbReference type="ARBA" id="ARBA00023125"/>
    </source>
</evidence>
<protein>
    <submittedName>
        <fullName evidence="7">START domain-containing protein</fullName>
    </submittedName>
</protein>
<dbReference type="PANTHER" id="PTHR45654">
    <property type="entry name" value="HOMEOBOX-LEUCINE ZIPPER PROTEIN MERISTEM L1"/>
    <property type="match status" value="1"/>
</dbReference>
<evidence type="ECO:0000256" key="1">
    <source>
        <dbReference type="ARBA" id="ARBA00023015"/>
    </source>
</evidence>
<name>A0A1Q3AY53_CEPFO</name>
<dbReference type="PANTHER" id="PTHR45654:SF48">
    <property type="entry name" value="START DOMAIN-CONTAINING PROTEIN"/>
    <property type="match status" value="1"/>
</dbReference>
<keyword evidence="3" id="KW-0371">Homeobox</keyword>
<dbReference type="SMART" id="SM00234">
    <property type="entry name" value="START"/>
    <property type="match status" value="1"/>
</dbReference>
<dbReference type="InterPro" id="IPR042160">
    <property type="entry name" value="HD-Zip_IV"/>
</dbReference>
<keyword evidence="4" id="KW-0804">Transcription</keyword>
<dbReference type="SUPFAM" id="SSF55961">
    <property type="entry name" value="Bet v1-like"/>
    <property type="match status" value="2"/>
</dbReference>
<dbReference type="InterPro" id="IPR002913">
    <property type="entry name" value="START_lipid-bd_dom"/>
</dbReference>
<dbReference type="InterPro" id="IPR057993">
    <property type="entry name" value="HD-Zip_IV_C"/>
</dbReference>
<proteinExistence type="predicted"/>
<dbReference type="GO" id="GO:0003677">
    <property type="term" value="F:DNA binding"/>
    <property type="evidence" value="ECO:0007669"/>
    <property type="project" value="UniProtKB-KW"/>
</dbReference>
<keyword evidence="2" id="KW-0238">DNA-binding</keyword>
<comment type="caution">
    <text evidence="7">The sequence shown here is derived from an EMBL/GenBank/DDBJ whole genome shotgun (WGS) entry which is preliminary data.</text>
</comment>
<dbReference type="Gene3D" id="3.30.530.20">
    <property type="match status" value="1"/>
</dbReference>
<dbReference type="Pfam" id="PF25797">
    <property type="entry name" value="PDF2_C"/>
    <property type="match status" value="1"/>
</dbReference>
<evidence type="ECO:0000259" key="6">
    <source>
        <dbReference type="PROSITE" id="PS50848"/>
    </source>
</evidence>
<reference evidence="8" key="1">
    <citation type="submission" date="2016-04" db="EMBL/GenBank/DDBJ databases">
        <title>Cephalotus genome sequencing.</title>
        <authorList>
            <person name="Fukushima K."/>
            <person name="Hasebe M."/>
            <person name="Fang X."/>
        </authorList>
    </citation>
    <scope>NUCLEOTIDE SEQUENCE [LARGE SCALE GENOMIC DNA]</scope>
    <source>
        <strain evidence="8">cv. St1</strain>
    </source>
</reference>
<feature type="domain" description="START" evidence="6">
    <location>
        <begin position="24"/>
        <end position="286"/>
    </location>
</feature>
<evidence type="ECO:0000256" key="4">
    <source>
        <dbReference type="ARBA" id="ARBA00023163"/>
    </source>
</evidence>
<dbReference type="GO" id="GO:0008289">
    <property type="term" value="F:lipid binding"/>
    <property type="evidence" value="ECO:0007669"/>
    <property type="project" value="InterPro"/>
</dbReference>
<evidence type="ECO:0000256" key="3">
    <source>
        <dbReference type="ARBA" id="ARBA00023155"/>
    </source>
</evidence>
<keyword evidence="1" id="KW-0805">Transcription regulation</keyword>
<gene>
    <name evidence="7" type="ORF">CFOL_v3_04178</name>
</gene>
<dbReference type="AlphaFoldDB" id="A0A1Q3AY53"/>
<dbReference type="PROSITE" id="PS50848">
    <property type="entry name" value="START"/>
    <property type="match status" value="1"/>
</dbReference>
<dbReference type="EMBL" id="BDDD01000163">
    <property type="protein sequence ID" value="GAV60649.1"/>
    <property type="molecule type" value="Genomic_DNA"/>
</dbReference>
<dbReference type="Pfam" id="PF01852">
    <property type="entry name" value="START"/>
    <property type="match status" value="1"/>
</dbReference>
<dbReference type="InterPro" id="IPR023393">
    <property type="entry name" value="START-like_dom_sf"/>
</dbReference>
<sequence length="537" mass="59739">MSTNVRRDKMPRASDLLMSVSVGADSNKGNIIELAITAMDEVTKKALKGEPLWELKGGNGSETLNAIEYLKEFGSLDETLKAIIKLVEVSDHSPFSCSDANGDFSGGGQKKLGVEPFMIEASRYTAIVRMRPMNLVELLMDVKQWLLAFSSIVSRATLLGVLSTKSDDFLLQVMSAEFNLPTTFVPSRECHFARYCKWLGNRTWGVVDVSLESVFPYPNVNFRRRPSGCLIEEMPNGCSKVIWVEHVEVDNDSIPPIFRCLVTSGYAFSAKRWVASIIRHCEEQSTIMATTPSMFYGVITQAGSGSLLKLAERMMRSFYVEMCASSANKWMSLPLTDGGTDIRYRIRDCNLLQGGPPFTTAIFTTSLWISLSPKRLFNFLRHPCSRNKWDMLAYGHLIQEIGHFVKGENPQNRVSIVQVNAAPNQVAILHLQESYTTETVSYVVYTPMDFFAMSTILNGGNPDNVGILPSGFAIFPGRAPRHTQNGDCGSILTIGFHIIDNSSSEEYMPIQSIETIRKIIETTATLIKIAVQSDDPR</sequence>
<dbReference type="InParanoid" id="A0A1Q3AY53"/>
<evidence type="ECO:0000313" key="7">
    <source>
        <dbReference type="EMBL" id="GAV60649.1"/>
    </source>
</evidence>
<dbReference type="Proteomes" id="UP000187406">
    <property type="component" value="Unassembled WGS sequence"/>
</dbReference>
<keyword evidence="8" id="KW-1185">Reference proteome</keyword>
<dbReference type="CDD" id="cd08875">
    <property type="entry name" value="START_ArGLABRA2_like"/>
    <property type="match status" value="1"/>
</dbReference>
<organism evidence="7 8">
    <name type="scientific">Cephalotus follicularis</name>
    <name type="common">Albany pitcher plant</name>
    <dbReference type="NCBI Taxonomy" id="3775"/>
    <lineage>
        <taxon>Eukaryota</taxon>
        <taxon>Viridiplantae</taxon>
        <taxon>Streptophyta</taxon>
        <taxon>Embryophyta</taxon>
        <taxon>Tracheophyta</taxon>
        <taxon>Spermatophyta</taxon>
        <taxon>Magnoliopsida</taxon>
        <taxon>eudicotyledons</taxon>
        <taxon>Gunneridae</taxon>
        <taxon>Pentapetalae</taxon>
        <taxon>rosids</taxon>
        <taxon>fabids</taxon>
        <taxon>Oxalidales</taxon>
        <taxon>Cephalotaceae</taxon>
        <taxon>Cephalotus</taxon>
    </lineage>
</organism>
<keyword evidence="5" id="KW-0539">Nucleus</keyword>
<dbReference type="OrthoDB" id="1569773at2759"/>
<dbReference type="STRING" id="3775.A0A1Q3AY53"/>
<evidence type="ECO:0000256" key="5">
    <source>
        <dbReference type="ARBA" id="ARBA00023242"/>
    </source>
</evidence>
<accession>A0A1Q3AY53</accession>
<evidence type="ECO:0000313" key="8">
    <source>
        <dbReference type="Proteomes" id="UP000187406"/>
    </source>
</evidence>